<dbReference type="Gene3D" id="3.50.50.60">
    <property type="entry name" value="FAD/NAD(P)-binding domain"/>
    <property type="match status" value="2"/>
</dbReference>
<protein>
    <recommendedName>
        <fullName evidence="1">4Fe-4S ferredoxin-type domain-containing protein</fullName>
    </recommendedName>
</protein>
<dbReference type="PRINTS" id="PR00419">
    <property type="entry name" value="ADXRDTASE"/>
</dbReference>
<name>A0A7C5THA6_9CREN</name>
<dbReference type="PROSITE" id="PS00198">
    <property type="entry name" value="4FE4S_FER_1"/>
    <property type="match status" value="1"/>
</dbReference>
<organism evidence="2">
    <name type="scientific">Ignisphaera aggregans</name>
    <dbReference type="NCBI Taxonomy" id="334771"/>
    <lineage>
        <taxon>Archaea</taxon>
        <taxon>Thermoproteota</taxon>
        <taxon>Thermoprotei</taxon>
        <taxon>Desulfurococcales</taxon>
        <taxon>Desulfurococcaceae</taxon>
        <taxon>Ignisphaera</taxon>
    </lineage>
</organism>
<accession>A0A7C5THA6</accession>
<dbReference type="InterPro" id="IPR017900">
    <property type="entry name" value="4Fe4S_Fe_S_CS"/>
</dbReference>
<dbReference type="PANTHER" id="PTHR42783">
    <property type="entry name" value="GLUTAMATE SYNTHASE [NADPH] SMALL CHAIN"/>
    <property type="match status" value="1"/>
</dbReference>
<dbReference type="Gene3D" id="3.30.70.20">
    <property type="match status" value="2"/>
</dbReference>
<evidence type="ECO:0000313" key="2">
    <source>
        <dbReference type="EMBL" id="HHP81815.1"/>
    </source>
</evidence>
<dbReference type="GO" id="GO:0016491">
    <property type="term" value="F:oxidoreductase activity"/>
    <property type="evidence" value="ECO:0007669"/>
    <property type="project" value="InterPro"/>
</dbReference>
<dbReference type="PANTHER" id="PTHR42783:SF3">
    <property type="entry name" value="GLUTAMATE SYNTHASE [NADPH] SMALL CHAIN-RELATED"/>
    <property type="match status" value="1"/>
</dbReference>
<dbReference type="AlphaFoldDB" id="A0A7C5THA6"/>
<dbReference type="PROSITE" id="PS51379">
    <property type="entry name" value="4FE4S_FER_2"/>
    <property type="match status" value="2"/>
</dbReference>
<reference evidence="2" key="1">
    <citation type="journal article" date="2020" name="mSystems">
        <title>Genome- and Community-Level Interaction Insights into Carbon Utilization and Element Cycling Functions of Hydrothermarchaeota in Hydrothermal Sediment.</title>
        <authorList>
            <person name="Zhou Z."/>
            <person name="Liu Y."/>
            <person name="Xu W."/>
            <person name="Pan J."/>
            <person name="Luo Z.H."/>
            <person name="Li M."/>
        </authorList>
    </citation>
    <scope>NUCLEOTIDE SEQUENCE [LARGE SCALE GENOMIC DNA]</scope>
    <source>
        <strain evidence="2">SpSt-1121</strain>
    </source>
</reference>
<dbReference type="Pfam" id="PF07992">
    <property type="entry name" value="Pyr_redox_2"/>
    <property type="match status" value="1"/>
</dbReference>
<dbReference type="SUPFAM" id="SSF54862">
    <property type="entry name" value="4Fe-4S ferredoxins"/>
    <property type="match status" value="1"/>
</dbReference>
<dbReference type="CDD" id="cd04410">
    <property type="entry name" value="DMSOR_beta-like"/>
    <property type="match status" value="1"/>
</dbReference>
<dbReference type="EMBL" id="DRZI01000172">
    <property type="protein sequence ID" value="HHP81815.1"/>
    <property type="molecule type" value="Genomic_DNA"/>
</dbReference>
<comment type="caution">
    <text evidence="2">The sequence shown here is derived from an EMBL/GenBank/DDBJ whole genome shotgun (WGS) entry which is preliminary data.</text>
</comment>
<feature type="domain" description="4Fe-4S ferredoxin-type" evidence="1">
    <location>
        <begin position="399"/>
        <end position="419"/>
    </location>
</feature>
<sequence length="530" mass="58564">MRFAFLCREPVGSVKKRIAIVGAGPAGLVTAGYFVCRGYEIDVYDKLPYPGGMMTFAIPRSRISLSEVVEGWKDLEQNFSVKFYLKTKVAVGEGYDEGDEFVERKIDLLELSRAYDAVVIATGTWRSRRLGIEGENAKNITTALSFLYSRRLAEMGLARSSCFHSIKKVVVIGAGLSAVDAVEECLSMGINEVYLAYRRTIKEAPAGVYRVRELMARGVKWVELIQPKRIVVENGYARGVEFVKVQLGPLDETGRPRPIPIPGTEFVIETDLVILAIGEIPTPPIYSGDMIKYIDPSGKLNVGNDYRIPNTNIFAVGDVVTGPSKIGLAVDHTLKAVKAIDAMLSGEKVRVEDILKKLKPIEKKALGFTPWSDSIAKSICDFLGRYAEVYSDACLSMAPFIRVFDYSKCIGCETCNAICNFIHDGKSYIRIRKTDEGLIFPTSCLHCTNARCQSSCKRNAIIRGDLDEVLIDMKKCNKCMDCLYACPVKAIRISRGDIVNCDLCLPLRQGGLTPACISMCPFGSIKLVRK</sequence>
<dbReference type="NCBIfam" id="NF009409">
    <property type="entry name" value="PRK12770.1"/>
    <property type="match status" value="1"/>
</dbReference>
<dbReference type="Pfam" id="PF13247">
    <property type="entry name" value="Fer4_11"/>
    <property type="match status" value="1"/>
</dbReference>
<dbReference type="SUPFAM" id="SSF51971">
    <property type="entry name" value="Nucleotide-binding domain"/>
    <property type="match status" value="1"/>
</dbReference>
<evidence type="ECO:0000259" key="1">
    <source>
        <dbReference type="PROSITE" id="PS51379"/>
    </source>
</evidence>
<dbReference type="InterPro" id="IPR036188">
    <property type="entry name" value="FAD/NAD-bd_sf"/>
</dbReference>
<gene>
    <name evidence="2" type="ORF">ENM84_04035</name>
</gene>
<feature type="domain" description="4Fe-4S ferredoxin-type" evidence="1">
    <location>
        <begin position="467"/>
        <end position="496"/>
    </location>
</feature>
<proteinExistence type="predicted"/>
<dbReference type="InterPro" id="IPR017896">
    <property type="entry name" value="4Fe4S_Fe-S-bd"/>
</dbReference>
<dbReference type="InterPro" id="IPR023753">
    <property type="entry name" value="FAD/NAD-binding_dom"/>
</dbReference>